<proteinExistence type="predicted"/>
<gene>
    <name evidence="1" type="ORF">LCGC14_1857690</name>
</gene>
<reference evidence="1" key="1">
    <citation type="journal article" date="2015" name="Nature">
        <title>Complex archaea that bridge the gap between prokaryotes and eukaryotes.</title>
        <authorList>
            <person name="Spang A."/>
            <person name="Saw J.H."/>
            <person name="Jorgensen S.L."/>
            <person name="Zaremba-Niedzwiedzka K."/>
            <person name="Martijn J."/>
            <person name="Lind A.E."/>
            <person name="van Eijk R."/>
            <person name="Schleper C."/>
            <person name="Guy L."/>
            <person name="Ettema T.J."/>
        </authorList>
    </citation>
    <scope>NUCLEOTIDE SEQUENCE</scope>
</reference>
<protein>
    <submittedName>
        <fullName evidence="1">Uncharacterized protein</fullName>
    </submittedName>
</protein>
<organism evidence="1">
    <name type="scientific">marine sediment metagenome</name>
    <dbReference type="NCBI Taxonomy" id="412755"/>
    <lineage>
        <taxon>unclassified sequences</taxon>
        <taxon>metagenomes</taxon>
        <taxon>ecological metagenomes</taxon>
    </lineage>
</organism>
<name>A0A0F9G8D0_9ZZZZ</name>
<evidence type="ECO:0000313" key="1">
    <source>
        <dbReference type="EMBL" id="KKL95129.1"/>
    </source>
</evidence>
<sequence>MWKIFRRNEAHYSSLSELLKKYGGNEWGFYNAFDLGHVKVGSEDYNRLYVPKRHACFLLSLITRRLETHRGLPKGIELSLARIEGLLAGR</sequence>
<comment type="caution">
    <text evidence="1">The sequence shown here is derived from an EMBL/GenBank/DDBJ whole genome shotgun (WGS) entry which is preliminary data.</text>
</comment>
<dbReference type="EMBL" id="LAZR01018755">
    <property type="protein sequence ID" value="KKL95129.1"/>
    <property type="molecule type" value="Genomic_DNA"/>
</dbReference>
<accession>A0A0F9G8D0</accession>
<dbReference type="AlphaFoldDB" id="A0A0F9G8D0"/>